<reference evidence="2 3" key="1">
    <citation type="submission" date="2020-08" db="EMBL/GenBank/DDBJ databases">
        <title>Functional genomics of gut bacteria from endangered species of beetles.</title>
        <authorList>
            <person name="Carlos-Shanley C."/>
        </authorList>
    </citation>
    <scope>NUCLEOTIDE SEQUENCE [LARGE SCALE GENOMIC DNA]</scope>
    <source>
        <strain evidence="2 3">S00070</strain>
    </source>
</reference>
<keyword evidence="3" id="KW-1185">Reference proteome</keyword>
<dbReference type="Gene3D" id="3.30.300.20">
    <property type="match status" value="1"/>
</dbReference>
<gene>
    <name evidence="2" type="ORF">HNP25_004343</name>
</gene>
<dbReference type="GO" id="GO:0006979">
    <property type="term" value="P:response to oxidative stress"/>
    <property type="evidence" value="ECO:0007669"/>
    <property type="project" value="InterPro"/>
</dbReference>
<dbReference type="Proteomes" id="UP000524404">
    <property type="component" value="Unassembled WGS sequence"/>
</dbReference>
<dbReference type="Gene3D" id="2.20.25.10">
    <property type="match status" value="1"/>
</dbReference>
<name>A0A841EW69_9BACT</name>
<dbReference type="Pfam" id="PF02566">
    <property type="entry name" value="OsmC"/>
    <property type="match status" value="1"/>
</dbReference>
<dbReference type="InterPro" id="IPR015946">
    <property type="entry name" value="KH_dom-like_a/b"/>
</dbReference>
<comment type="caution">
    <text evidence="2">The sequence shown here is derived from an EMBL/GenBank/DDBJ whole genome shotgun (WGS) entry which is preliminary data.</text>
</comment>
<sequence>MEKLYTAVATATGGRNGNVKSSDGILDLEVRMPKALGGANDNYTNPEQLFAAGYSACFDSALKLVIKMAKVTTGETSVKAAVSIGKIENGGFGLAVELFVNVPGVEQAQAEELVKQAHQVCPYSNATRGNIEVTLTVTNEN</sequence>
<comment type="similarity">
    <text evidence="1">Belongs to the OsmC/Ohr family.</text>
</comment>
<dbReference type="InterPro" id="IPR036102">
    <property type="entry name" value="OsmC/Ohrsf"/>
</dbReference>
<evidence type="ECO:0000256" key="1">
    <source>
        <dbReference type="ARBA" id="ARBA00007378"/>
    </source>
</evidence>
<dbReference type="AlphaFoldDB" id="A0A841EW69"/>
<dbReference type="InterPro" id="IPR019953">
    <property type="entry name" value="OHR"/>
</dbReference>
<evidence type="ECO:0000313" key="3">
    <source>
        <dbReference type="Proteomes" id="UP000524404"/>
    </source>
</evidence>
<organism evidence="2 3">
    <name type="scientific">Arcicella rosea</name>
    <dbReference type="NCBI Taxonomy" id="502909"/>
    <lineage>
        <taxon>Bacteria</taxon>
        <taxon>Pseudomonadati</taxon>
        <taxon>Bacteroidota</taxon>
        <taxon>Cytophagia</taxon>
        <taxon>Cytophagales</taxon>
        <taxon>Flectobacillaceae</taxon>
        <taxon>Arcicella</taxon>
    </lineage>
</organism>
<accession>A0A841EW69</accession>
<evidence type="ECO:0000313" key="2">
    <source>
        <dbReference type="EMBL" id="MBB6005669.1"/>
    </source>
</evidence>
<dbReference type="NCBIfam" id="TIGR03561">
    <property type="entry name" value="organ_hyd_perox"/>
    <property type="match status" value="1"/>
</dbReference>
<dbReference type="PANTHER" id="PTHR33797:SF2">
    <property type="entry name" value="ORGANIC HYDROPEROXIDE RESISTANCE PROTEIN-LIKE"/>
    <property type="match status" value="1"/>
</dbReference>
<protein>
    <submittedName>
        <fullName evidence="2">Ohr subfamily peroxiredoxin</fullName>
    </submittedName>
</protein>
<dbReference type="PANTHER" id="PTHR33797">
    <property type="entry name" value="ORGANIC HYDROPEROXIDE RESISTANCE PROTEIN-LIKE"/>
    <property type="match status" value="1"/>
</dbReference>
<proteinExistence type="inferred from homology"/>
<dbReference type="InterPro" id="IPR003718">
    <property type="entry name" value="OsmC/Ohr_fam"/>
</dbReference>
<dbReference type="SUPFAM" id="SSF82784">
    <property type="entry name" value="OsmC-like"/>
    <property type="match status" value="1"/>
</dbReference>
<dbReference type="EMBL" id="JACHKT010000055">
    <property type="protein sequence ID" value="MBB6005669.1"/>
    <property type="molecule type" value="Genomic_DNA"/>
</dbReference>
<dbReference type="RefSeq" id="WP_184137695.1">
    <property type="nucleotide sequence ID" value="NZ_JACHKT010000055.1"/>
</dbReference>